<dbReference type="EMBL" id="CP023976">
    <property type="protein sequence ID" value="ATM24704.1"/>
    <property type="molecule type" value="Genomic_DNA"/>
</dbReference>
<organism evidence="1 2">
    <name type="scientific">Streptomyces alboflavus</name>
    <dbReference type="NCBI Taxonomy" id="67267"/>
    <lineage>
        <taxon>Bacteria</taxon>
        <taxon>Bacillati</taxon>
        <taxon>Actinomycetota</taxon>
        <taxon>Actinomycetes</taxon>
        <taxon>Kitasatosporales</taxon>
        <taxon>Streptomycetaceae</taxon>
        <taxon>Streptomyces</taxon>
    </lineage>
</organism>
<evidence type="ECO:0000313" key="1">
    <source>
        <dbReference type="EMBL" id="ATM24704.1"/>
    </source>
</evidence>
<reference evidence="1 2" key="1">
    <citation type="submission" date="2017-10" db="EMBL/GenBank/DDBJ databases">
        <title>Streptomyces alboflavus Genome sequencing and assembly.</title>
        <authorList>
            <person name="Wang Y."/>
            <person name="Du B."/>
            <person name="Ding Y."/>
            <person name="Liu H."/>
            <person name="Hou Q."/>
            <person name="Liu K."/>
            <person name="Wang C."/>
            <person name="Yao L."/>
        </authorList>
    </citation>
    <scope>NUCLEOTIDE SEQUENCE [LARGE SCALE GENOMIC DNA]</scope>
    <source>
        <strain evidence="1 2">MDJK44</strain>
        <plasmid evidence="2">Plasmid pmdjk44.1</plasmid>
    </source>
</reference>
<protein>
    <submittedName>
        <fullName evidence="1">Uncharacterized protein</fullName>
    </submittedName>
</protein>
<keyword evidence="2" id="KW-1185">Reference proteome</keyword>
<evidence type="ECO:0000313" key="2">
    <source>
        <dbReference type="Proteomes" id="UP000195880"/>
    </source>
</evidence>
<dbReference type="AlphaFoldDB" id="A0A291W3Y1"/>
<dbReference type="KEGG" id="salf:SMD44_p10205"/>
<dbReference type="RefSeq" id="WP_100112518.1">
    <property type="nucleotide sequence ID" value="NZ_CP023976.1"/>
</dbReference>
<dbReference type="Proteomes" id="UP000195880">
    <property type="component" value="Plasmid pMDJK44.1"/>
</dbReference>
<proteinExistence type="predicted"/>
<sequence>MLIEQFVYLDSDTVNVLSPTQVEGYLTKTGWIKAELEGKHGQIWERTAGEELPPHFALLSLHTRPHRIWPGHVKALTSSHYRDYVGRTTDLLLTVAAFENRHVAHVLADVAAMPAGPVAPVA</sequence>
<keyword evidence="1" id="KW-0614">Plasmid</keyword>
<gene>
    <name evidence="1" type="ORF">SMD44_p10205</name>
</gene>
<geneLocation type="plasmid" evidence="2">
    <name>pmdjk44.1</name>
</geneLocation>
<dbReference type="OrthoDB" id="9926758at2"/>
<name>A0A291W3Y1_9ACTN</name>
<accession>A0A291W3Y1</accession>